<name>A0A9X2FYD3_9RHOB</name>
<dbReference type="EMBL" id="JAMYXC010000223">
    <property type="protein sequence ID" value="MCP1169763.1"/>
    <property type="molecule type" value="Genomic_DNA"/>
</dbReference>
<accession>A0A9X2FYD3</accession>
<reference evidence="1" key="1">
    <citation type="submission" date="2022-06" db="EMBL/GenBank/DDBJ databases">
        <title>Limimaricola sediminis sp. nov., isolated from an intertidal sediment.</title>
        <authorList>
            <person name="Shao X."/>
        </authorList>
    </citation>
    <scope>NUCLEOTIDE SEQUENCE</scope>
    <source>
        <strain evidence="1">ASW11-118</strain>
    </source>
</reference>
<comment type="caution">
    <text evidence="1">The sequence shown here is derived from an EMBL/GenBank/DDBJ whole genome shotgun (WGS) entry which is preliminary data.</text>
</comment>
<gene>
    <name evidence="1" type="ORF">NHG85_14710</name>
</gene>
<dbReference type="Proteomes" id="UP001139477">
    <property type="component" value="Unassembled WGS sequence"/>
</dbReference>
<keyword evidence="2" id="KW-1185">Reference proteome</keyword>
<organism evidence="1 2">
    <name type="scientific">Limimaricola litoreus</name>
    <dbReference type="NCBI Taxonomy" id="2955316"/>
    <lineage>
        <taxon>Bacteria</taxon>
        <taxon>Pseudomonadati</taxon>
        <taxon>Pseudomonadota</taxon>
        <taxon>Alphaproteobacteria</taxon>
        <taxon>Rhodobacterales</taxon>
        <taxon>Paracoccaceae</taxon>
        <taxon>Limimaricola</taxon>
    </lineage>
</organism>
<sequence length="160" mass="17764">MLWPIGHAAGRDRRKKAVATGASKIDMECNYWFKRENNLMQRRHFLAMIPFGIGLGATAAMAQDDPLGAIFMQLPPRTRRDLQEELSYGGFYDSALDAAWGPGTRRGVISAAQFLNQNSRGRIQPDLSSVRGVQIFMTSLAAREYSAWLYGEGDEGSDGF</sequence>
<evidence type="ECO:0000313" key="1">
    <source>
        <dbReference type="EMBL" id="MCP1169763.1"/>
    </source>
</evidence>
<protein>
    <submittedName>
        <fullName evidence="1">Uncharacterized protein</fullName>
    </submittedName>
</protein>
<dbReference type="RefSeq" id="WP_253333679.1">
    <property type="nucleotide sequence ID" value="NZ_JAMYXC010000223.1"/>
</dbReference>
<dbReference type="AlphaFoldDB" id="A0A9X2FYD3"/>
<proteinExistence type="predicted"/>
<evidence type="ECO:0000313" key="2">
    <source>
        <dbReference type="Proteomes" id="UP001139477"/>
    </source>
</evidence>